<keyword evidence="2" id="KW-1185">Reference proteome</keyword>
<evidence type="ECO:0000313" key="1">
    <source>
        <dbReference type="EMBL" id="KAK5146050.1"/>
    </source>
</evidence>
<dbReference type="EMBL" id="JAVRRR010000110">
    <property type="protein sequence ID" value="KAK5146050.1"/>
    <property type="molecule type" value="Genomic_DNA"/>
</dbReference>
<accession>A0ABR0LAT1</accession>
<gene>
    <name evidence="1" type="ORF">LTR32_002305</name>
</gene>
<evidence type="ECO:0008006" key="3">
    <source>
        <dbReference type="Google" id="ProtNLM"/>
    </source>
</evidence>
<sequence length="480" mass="55089">MADDRVACALRKMGLVQIVYPLTESQAWMVRQTAALTTRLTGDHGLHEVRLLLYAQRPHCYEYHLYHPDIYHLQVCTGIVKFARTDLQLYVFYSEDTNTRTRASYTGPTNEFLQKFLSTHGQMEQHPFCTTPSFAPPHPASVPNQELCRLLSLLREVRNMIIGHCLAGTQHVYSHGMLSPPKDYGDHFGPSPSSVIALSPGCRTLKLANRQLFTEVQQECAVGLWSTQHAERHIFSISTYTMLEGVQAVLAALEPDASLDVIIWDSMFNCAGRLEQILESVSAWMKQSNHGSVRITIVRQRVQSRSVDRMCPMDRFEDFDFLNSLTPESNPIRYLTVEPLDVGDQYHCPRFPMFRVMEVRSNSSPTLQAVWRNYTQSWRLLEQCPTTQRLKQRLLLDQSLWSDINSTEADILSSELEWTNHQREASVERNDREASVERNAVEPITISWDISKAVLEHLGWELRPFVLRLSASFCRLFKGQ</sequence>
<comment type="caution">
    <text evidence="1">The sequence shown here is derived from an EMBL/GenBank/DDBJ whole genome shotgun (WGS) entry which is preliminary data.</text>
</comment>
<proteinExistence type="predicted"/>
<organism evidence="1 2">
    <name type="scientific">Rachicladosporium monterosium</name>
    <dbReference type="NCBI Taxonomy" id="1507873"/>
    <lineage>
        <taxon>Eukaryota</taxon>
        <taxon>Fungi</taxon>
        <taxon>Dikarya</taxon>
        <taxon>Ascomycota</taxon>
        <taxon>Pezizomycotina</taxon>
        <taxon>Dothideomycetes</taxon>
        <taxon>Dothideomycetidae</taxon>
        <taxon>Cladosporiales</taxon>
        <taxon>Cladosporiaceae</taxon>
        <taxon>Rachicladosporium</taxon>
    </lineage>
</organism>
<reference evidence="1 2" key="1">
    <citation type="submission" date="2023-08" db="EMBL/GenBank/DDBJ databases">
        <title>Black Yeasts Isolated from many extreme environments.</title>
        <authorList>
            <person name="Coleine C."/>
            <person name="Stajich J.E."/>
            <person name="Selbmann L."/>
        </authorList>
    </citation>
    <scope>NUCLEOTIDE SEQUENCE [LARGE SCALE GENOMIC DNA]</scope>
    <source>
        <strain evidence="1 2">CCFEE 5386</strain>
    </source>
</reference>
<protein>
    <recommendedName>
        <fullName evidence="3">Heterokaryon incompatibility domain-containing protein</fullName>
    </recommendedName>
</protein>
<dbReference type="Proteomes" id="UP001308179">
    <property type="component" value="Unassembled WGS sequence"/>
</dbReference>
<name>A0ABR0LAT1_9PEZI</name>
<evidence type="ECO:0000313" key="2">
    <source>
        <dbReference type="Proteomes" id="UP001308179"/>
    </source>
</evidence>